<dbReference type="EMBL" id="KY449047">
    <property type="protein sequence ID" value="ATL76482.1"/>
    <property type="molecule type" value="Genomic_DNA"/>
</dbReference>
<evidence type="ECO:0000313" key="14">
    <source>
        <dbReference type="EMBL" id="ATL76482.1"/>
    </source>
</evidence>
<keyword evidence="10 12" id="KW-0496">Mitochondrion</keyword>
<evidence type="ECO:0000256" key="13">
    <source>
        <dbReference type="SAM" id="Phobius"/>
    </source>
</evidence>
<evidence type="ECO:0000256" key="11">
    <source>
        <dbReference type="ARBA" id="ARBA00023136"/>
    </source>
</evidence>
<evidence type="ECO:0000256" key="4">
    <source>
        <dbReference type="ARBA" id="ARBA00022448"/>
    </source>
</evidence>
<keyword evidence="11 13" id="KW-0472">Membrane</keyword>
<organism evidence="14">
    <name type="scientific">Stylotermes sp. CN14</name>
    <dbReference type="NCBI Taxonomy" id="2045234"/>
    <lineage>
        <taxon>Eukaryota</taxon>
        <taxon>Metazoa</taxon>
        <taxon>Ecdysozoa</taxon>
        <taxon>Arthropoda</taxon>
        <taxon>Hexapoda</taxon>
        <taxon>Insecta</taxon>
        <taxon>Pterygota</taxon>
        <taxon>Neoptera</taxon>
        <taxon>Polyneoptera</taxon>
        <taxon>Dictyoptera</taxon>
        <taxon>Blattodea</taxon>
        <taxon>Blattoidea</taxon>
        <taxon>Termitoidae</taxon>
        <taxon>Stylotermes</taxon>
    </lineage>
</organism>
<evidence type="ECO:0000256" key="7">
    <source>
        <dbReference type="ARBA" id="ARBA00022781"/>
    </source>
</evidence>
<reference evidence="14" key="1">
    <citation type="submission" date="2017-01" db="EMBL/GenBank/DDBJ databases">
        <title>Mitogenomic phylogeny of Stylotermitidae.</title>
        <authorList>
            <person name="Wu L.-W."/>
            <person name="Li H.-F."/>
        </authorList>
    </citation>
    <scope>NUCLEOTIDE SEQUENCE</scope>
</reference>
<comment type="similarity">
    <text evidence="2 12">Belongs to the ATPase protein 8 family.</text>
</comment>
<keyword evidence="5 12" id="KW-0138">CF(0)</keyword>
<keyword evidence="7 12" id="KW-0375">Hydrogen ion transport</keyword>
<evidence type="ECO:0000256" key="1">
    <source>
        <dbReference type="ARBA" id="ARBA00004304"/>
    </source>
</evidence>
<keyword evidence="8 13" id="KW-1133">Transmembrane helix</keyword>
<dbReference type="GO" id="GO:0031966">
    <property type="term" value="C:mitochondrial membrane"/>
    <property type="evidence" value="ECO:0007669"/>
    <property type="project" value="UniProtKB-SubCell"/>
</dbReference>
<comment type="subcellular location">
    <subcellularLocation>
        <location evidence="1 12">Mitochondrion membrane</location>
        <topology evidence="1 12">Single-pass membrane protein</topology>
    </subcellularLocation>
</comment>
<dbReference type="AlphaFoldDB" id="A0A343L8U6"/>
<name>A0A343L8U6_9NEOP</name>
<keyword evidence="6 12" id="KW-0812">Transmembrane</keyword>
<evidence type="ECO:0000256" key="10">
    <source>
        <dbReference type="ARBA" id="ARBA00023128"/>
    </source>
</evidence>
<evidence type="ECO:0000256" key="5">
    <source>
        <dbReference type="ARBA" id="ARBA00022547"/>
    </source>
</evidence>
<evidence type="ECO:0000256" key="2">
    <source>
        <dbReference type="ARBA" id="ARBA00008892"/>
    </source>
</evidence>
<dbReference type="GO" id="GO:0045259">
    <property type="term" value="C:proton-transporting ATP synthase complex"/>
    <property type="evidence" value="ECO:0007669"/>
    <property type="project" value="UniProtKB-KW"/>
</dbReference>
<evidence type="ECO:0000256" key="12">
    <source>
        <dbReference type="RuleBase" id="RU003661"/>
    </source>
</evidence>
<dbReference type="Pfam" id="PF00895">
    <property type="entry name" value="ATP-synt_8"/>
    <property type="match status" value="1"/>
</dbReference>
<protein>
    <recommendedName>
        <fullName evidence="12">ATP synthase complex subunit 8</fullName>
    </recommendedName>
</protein>
<dbReference type="GO" id="GO:0015986">
    <property type="term" value="P:proton motive force-driven ATP synthesis"/>
    <property type="evidence" value="ECO:0007669"/>
    <property type="project" value="InterPro"/>
</dbReference>
<dbReference type="GO" id="GO:0015078">
    <property type="term" value="F:proton transmembrane transporter activity"/>
    <property type="evidence" value="ECO:0007669"/>
    <property type="project" value="InterPro"/>
</dbReference>
<evidence type="ECO:0000256" key="9">
    <source>
        <dbReference type="ARBA" id="ARBA00023065"/>
    </source>
</evidence>
<keyword evidence="4 12" id="KW-0813">Transport</keyword>
<gene>
    <name evidence="14" type="primary">atp8</name>
</gene>
<accession>A0A343L8U6</accession>
<evidence type="ECO:0000256" key="3">
    <source>
        <dbReference type="ARBA" id="ARBA00011291"/>
    </source>
</evidence>
<feature type="transmembrane region" description="Helical" evidence="13">
    <location>
        <begin position="12"/>
        <end position="30"/>
    </location>
</feature>
<evidence type="ECO:0000256" key="6">
    <source>
        <dbReference type="ARBA" id="ARBA00022692"/>
    </source>
</evidence>
<dbReference type="InterPro" id="IPR001421">
    <property type="entry name" value="ATP8_metazoa"/>
</dbReference>
<geneLocation type="mitochondrion" evidence="14"/>
<comment type="subunit">
    <text evidence="3">F-type ATPases have 2 components, CF(1) - the catalytic core - and CF(0) - the membrane proton channel.</text>
</comment>
<sequence length="52" mass="6394">MPQMMPMEWMTLYSVFLITFLLFNIINYFTQEVNTQQKSTNKIKPNTTDWKW</sequence>
<proteinExistence type="inferred from homology"/>
<evidence type="ECO:0000256" key="8">
    <source>
        <dbReference type="ARBA" id="ARBA00022989"/>
    </source>
</evidence>
<keyword evidence="9 12" id="KW-0406">Ion transport</keyword>